<proteinExistence type="predicted"/>
<dbReference type="Proteomes" id="UP000308744">
    <property type="component" value="Unassembled WGS sequence"/>
</dbReference>
<reference evidence="1 2" key="1">
    <citation type="submission" date="2019-04" db="EMBL/GenBank/DDBJ databases">
        <title>Lysinibacillus genome sequencing.</title>
        <authorList>
            <person name="Dunlap C."/>
        </authorList>
    </citation>
    <scope>NUCLEOTIDE SEQUENCE [LARGE SCALE GENOMIC DNA]</scope>
    <source>
        <strain evidence="1 2">CCTCC AB 2010389</strain>
    </source>
</reference>
<dbReference type="AlphaFoldDB" id="A0A4U2XY82"/>
<dbReference type="EMBL" id="SZPU01000160">
    <property type="protein sequence ID" value="TKI52870.1"/>
    <property type="molecule type" value="Genomic_DNA"/>
</dbReference>
<name>A0A4U2XY82_9BACI</name>
<comment type="caution">
    <text evidence="1">The sequence shown here is derived from an EMBL/GenBank/DDBJ whole genome shotgun (WGS) entry which is preliminary data.</text>
</comment>
<sequence>MNSKVLEIRNELLNQWTEVEQIIDRMITTKLSEVSYWKFASDEYYTHLPYFHEINKFKKGRILKNITKGERFSKRMIHSFGFNELNQLIIMQYPQTDNNLKLGTGTQIYTINSDKSVNTFVTRWYPEKNHPTKLLSISVFKPVDEHSWMEVGIGAEKNWSAMNYIYNDANVIENVIACNSDVEAPLTYHFIYNKEGKLDEIKIGEVIWWKRKI</sequence>
<protein>
    <submittedName>
        <fullName evidence="1">Uncharacterized protein</fullName>
    </submittedName>
</protein>
<dbReference type="RefSeq" id="WP_107897078.1">
    <property type="nucleotide sequence ID" value="NZ_PYWM01000030.1"/>
</dbReference>
<gene>
    <name evidence="1" type="ORF">FC756_26910</name>
</gene>
<organism evidence="1 2">
    <name type="scientific">Lysinibacillus mangiferihumi</name>
    <dbReference type="NCBI Taxonomy" id="1130819"/>
    <lineage>
        <taxon>Bacteria</taxon>
        <taxon>Bacillati</taxon>
        <taxon>Bacillota</taxon>
        <taxon>Bacilli</taxon>
        <taxon>Bacillales</taxon>
        <taxon>Bacillaceae</taxon>
        <taxon>Lysinibacillus</taxon>
    </lineage>
</organism>
<evidence type="ECO:0000313" key="2">
    <source>
        <dbReference type="Proteomes" id="UP000308744"/>
    </source>
</evidence>
<accession>A0A4U2XY82</accession>
<keyword evidence="2" id="KW-1185">Reference proteome</keyword>
<evidence type="ECO:0000313" key="1">
    <source>
        <dbReference type="EMBL" id="TKI52870.1"/>
    </source>
</evidence>